<dbReference type="EMBL" id="QURN01000004">
    <property type="protein sequence ID" value="RFC68446.1"/>
    <property type="molecule type" value="Genomic_DNA"/>
</dbReference>
<evidence type="ECO:0000313" key="2">
    <source>
        <dbReference type="EMBL" id="RFC68446.1"/>
    </source>
</evidence>
<accession>A0A371XGV2</accession>
<sequence>MTITHHPTDETLMRYAAGTIGAGPAIVVGAHVSACPHCAEAVRTFEALGGAILEQTEPTALSADALAKTLARIDAEGKREASGDNHSQPIVIDGVRLPDTLKGCEIRRWRWIGPGIHMSRVGVPHDPEANLILLKVGPGRALPDHGHVGTELTYIVSGSYTDALGQFTPGDIADVDEHVEHQPIVDRDGECICLAAVEGKMRFNSLIGRMLQPIFGI</sequence>
<dbReference type="Pfam" id="PF12973">
    <property type="entry name" value="Cupin_7"/>
    <property type="match status" value="1"/>
</dbReference>
<dbReference type="Gene3D" id="1.10.10.1320">
    <property type="entry name" value="Anti-sigma factor, zinc-finger domain"/>
    <property type="match status" value="1"/>
</dbReference>
<comment type="caution">
    <text evidence="2">The sequence shown here is derived from an EMBL/GenBank/DDBJ whole genome shotgun (WGS) entry which is preliminary data.</text>
</comment>
<reference evidence="3" key="1">
    <citation type="submission" date="2018-08" db="EMBL/GenBank/DDBJ databases">
        <authorList>
            <person name="Im W.T."/>
        </authorList>
    </citation>
    <scope>NUCLEOTIDE SEQUENCE [LARGE SCALE GENOMIC DNA]</scope>
    <source>
        <strain evidence="3">LA-28</strain>
    </source>
</reference>
<dbReference type="NCBIfam" id="TIGR02451">
    <property type="entry name" value="anti_sig_ChrR"/>
    <property type="match status" value="1"/>
</dbReference>
<dbReference type="InterPro" id="IPR041916">
    <property type="entry name" value="Anti_sigma_zinc_sf"/>
</dbReference>
<dbReference type="Proteomes" id="UP000262379">
    <property type="component" value="Unassembled WGS sequence"/>
</dbReference>
<dbReference type="AlphaFoldDB" id="A0A371XGV2"/>
<dbReference type="SUPFAM" id="SSF51182">
    <property type="entry name" value="RmlC-like cupins"/>
    <property type="match status" value="1"/>
</dbReference>
<name>A0A371XGV2_9HYPH</name>
<proteinExistence type="predicted"/>
<dbReference type="InterPro" id="IPR012807">
    <property type="entry name" value="Anti-sigma_ChrR"/>
</dbReference>
<dbReference type="InterPro" id="IPR014710">
    <property type="entry name" value="RmlC-like_jellyroll"/>
</dbReference>
<feature type="domain" description="ChrR-like cupin" evidence="1">
    <location>
        <begin position="107"/>
        <end position="194"/>
    </location>
</feature>
<protein>
    <submittedName>
        <fullName evidence="2">Transcriptional regulator</fullName>
    </submittedName>
</protein>
<gene>
    <name evidence="2" type="ORF">DY251_05585</name>
</gene>
<evidence type="ECO:0000313" key="3">
    <source>
        <dbReference type="Proteomes" id="UP000262379"/>
    </source>
</evidence>
<dbReference type="InterPro" id="IPR011051">
    <property type="entry name" value="RmlC_Cupin_sf"/>
</dbReference>
<dbReference type="InterPro" id="IPR025979">
    <property type="entry name" value="ChrR-like_cupin_dom"/>
</dbReference>
<evidence type="ECO:0000259" key="1">
    <source>
        <dbReference type="Pfam" id="PF12973"/>
    </source>
</evidence>
<dbReference type="RefSeq" id="WP_116622882.1">
    <property type="nucleotide sequence ID" value="NZ_QURN01000004.1"/>
</dbReference>
<organism evidence="2 3">
    <name type="scientific">Mesorhizobium denitrificans</name>
    <dbReference type="NCBI Taxonomy" id="2294114"/>
    <lineage>
        <taxon>Bacteria</taxon>
        <taxon>Pseudomonadati</taxon>
        <taxon>Pseudomonadota</taxon>
        <taxon>Alphaproteobacteria</taxon>
        <taxon>Hyphomicrobiales</taxon>
        <taxon>Phyllobacteriaceae</taxon>
        <taxon>Mesorhizobium</taxon>
    </lineage>
</organism>
<dbReference type="Gene3D" id="2.60.120.10">
    <property type="entry name" value="Jelly Rolls"/>
    <property type="match status" value="1"/>
</dbReference>
<dbReference type="CDD" id="cd20301">
    <property type="entry name" value="cupin_ChrR"/>
    <property type="match status" value="1"/>
</dbReference>
<keyword evidence="3" id="KW-1185">Reference proteome</keyword>